<sequence length="549" mass="58096">MKKLLMLGTLLLSTAGANSLSANLPAGAVATLETQNFSPTYARVMQVLEDLLGNLPEPLSDVASTLEELGPLLNNSFNNEATVGLFTVGDAKTGFDLHYLIAVRTKGDAKKLFIEDGLMGVPKATARIGQYGLARDGDSFSGQQGDLLYTSDNKALLMNYLGKLSGKAGPRLASSPAYSLATRQAGTQELSAFLNFSAAAKLVRGAFGKEIGLPRLLSPVVDAVDTLGQWRGGLSSTASGLKTSSAHTVNPEGKDASLRTLLTHTRDNFEIGRLIPADASAVSVNACHSGTGAYLGRWLTRFDLLEPTGFLSDTQLAAELEMQSRYLGDECAQITARGVQPSKTTSAGLLSSLVSTVSIQSVTDEALARRQMDGLTRSVNAALRSSLTQVYGLANGFGDSGSEQETAIFAPLLSMLDPKQLDEVSMRHAFKDGYLITAFSQAALDQVLNAPETLQDNAQFNALKGNAGVTWSPKPSEAFTAESLLEKIQTQLSGNPAAGLLADPEMQEMAGPALDAFAGVLNRYGGAWSRTNVTGNSRITQGEVQFDWN</sequence>
<proteinExistence type="predicted"/>
<keyword evidence="1" id="KW-0732">Signal</keyword>
<feature type="chain" id="PRO_5047184193" evidence="1">
    <location>
        <begin position="23"/>
        <end position="549"/>
    </location>
</feature>
<comment type="caution">
    <text evidence="2">The sequence shown here is derived from an EMBL/GenBank/DDBJ whole genome shotgun (WGS) entry which is preliminary data.</text>
</comment>
<protein>
    <submittedName>
        <fullName evidence="2">Uncharacterized protein</fullName>
    </submittedName>
</protein>
<dbReference type="EMBL" id="JBHLYR010000047">
    <property type="protein sequence ID" value="MFB9993346.1"/>
    <property type="molecule type" value="Genomic_DNA"/>
</dbReference>
<keyword evidence="3" id="KW-1185">Reference proteome</keyword>
<gene>
    <name evidence="2" type="ORF">ACFFLM_15355</name>
</gene>
<dbReference type="Proteomes" id="UP001589733">
    <property type="component" value="Unassembled WGS sequence"/>
</dbReference>
<evidence type="ECO:0000313" key="2">
    <source>
        <dbReference type="EMBL" id="MFB9993346.1"/>
    </source>
</evidence>
<feature type="signal peptide" evidence="1">
    <location>
        <begin position="1"/>
        <end position="22"/>
    </location>
</feature>
<name>A0ABV6B0T9_9DEIO</name>
<accession>A0ABV6B0T9</accession>
<evidence type="ECO:0000313" key="3">
    <source>
        <dbReference type="Proteomes" id="UP001589733"/>
    </source>
</evidence>
<dbReference type="RefSeq" id="WP_380011996.1">
    <property type="nucleotide sequence ID" value="NZ_JBHLYR010000047.1"/>
</dbReference>
<organism evidence="2 3">
    <name type="scientific">Deinococcus oregonensis</name>
    <dbReference type="NCBI Taxonomy" id="1805970"/>
    <lineage>
        <taxon>Bacteria</taxon>
        <taxon>Thermotogati</taxon>
        <taxon>Deinococcota</taxon>
        <taxon>Deinococci</taxon>
        <taxon>Deinococcales</taxon>
        <taxon>Deinococcaceae</taxon>
        <taxon>Deinococcus</taxon>
    </lineage>
</organism>
<reference evidence="2 3" key="1">
    <citation type="submission" date="2024-09" db="EMBL/GenBank/DDBJ databases">
        <authorList>
            <person name="Sun Q."/>
            <person name="Mori K."/>
        </authorList>
    </citation>
    <scope>NUCLEOTIDE SEQUENCE [LARGE SCALE GENOMIC DNA]</scope>
    <source>
        <strain evidence="2 3">JCM 13503</strain>
    </source>
</reference>
<evidence type="ECO:0000256" key="1">
    <source>
        <dbReference type="SAM" id="SignalP"/>
    </source>
</evidence>